<feature type="transmembrane region" description="Helical" evidence="1">
    <location>
        <begin position="270"/>
        <end position="289"/>
    </location>
</feature>
<sequence>MKLHQLIFATTAIFTLLFYDENIGLNLGILGIILSMLVLWQTKERNRDKIFLLLFVFSILSSVAFAWYADFASFLAEISSILLLRFKSKNRNLKFILSIPSYISGGFTFINDFFQFSQWFPKSKNTNTSKKIVAFVLIPILFVSVFFGVYSLGSNHFSELFSEYEWNLNFFNLFFISILGFFFAFIFWNLLIPRVLFKQNQHLKNDFSEGQKISKPTYTFLDVDYERTSGVISLIALNILLLVFISTYSYEQFYETTKSGAQLSSETHDGVNAIILSIIMAILVILFYFKSGFNFDNKAKYLKLFAKIWIILNVVLIFSTVFKNTEYIRNFGFTYKRLGVYAFLILSILGLIFTFIKIKNQKTNAYLFNKMFGCFFGIILLCSYINWGGIITSENMKRQDFALNFHKNSINFNQKQLLNYAKKHQNKTLEESIKKNIEKKQKTTFLSKILYYESINTNEESK</sequence>
<feature type="transmembrane region" description="Helical" evidence="1">
    <location>
        <begin position="95"/>
        <end position="120"/>
    </location>
</feature>
<feature type="transmembrane region" description="Helical" evidence="1">
    <location>
        <begin position="23"/>
        <end position="40"/>
    </location>
</feature>
<accession>A0A1H5WGG9</accession>
<evidence type="ECO:0000313" key="3">
    <source>
        <dbReference type="Proteomes" id="UP000236738"/>
    </source>
</evidence>
<keyword evidence="1" id="KW-0812">Transmembrane</keyword>
<keyword evidence="3" id="KW-1185">Reference proteome</keyword>
<protein>
    <submittedName>
        <fullName evidence="2">Uncharacterized protein</fullName>
    </submittedName>
</protein>
<name>A0A1H5WGG9_9FLAO</name>
<keyword evidence="1" id="KW-0472">Membrane</keyword>
<feature type="transmembrane region" description="Helical" evidence="1">
    <location>
        <begin position="368"/>
        <end position="387"/>
    </location>
</feature>
<feature type="transmembrane region" description="Helical" evidence="1">
    <location>
        <begin position="170"/>
        <end position="192"/>
    </location>
</feature>
<feature type="transmembrane region" description="Helical" evidence="1">
    <location>
        <begin position="301"/>
        <end position="318"/>
    </location>
</feature>
<feature type="transmembrane region" description="Helical" evidence="1">
    <location>
        <begin position="338"/>
        <end position="356"/>
    </location>
</feature>
<feature type="transmembrane region" description="Helical" evidence="1">
    <location>
        <begin position="231"/>
        <end position="250"/>
    </location>
</feature>
<dbReference type="AlphaFoldDB" id="A0A1H5WGG9"/>
<dbReference type="Pfam" id="PF13687">
    <property type="entry name" value="DUF4153"/>
    <property type="match status" value="1"/>
</dbReference>
<proteinExistence type="predicted"/>
<organism evidence="2 3">
    <name type="scientific">Halpernia humi</name>
    <dbReference type="NCBI Taxonomy" id="493375"/>
    <lineage>
        <taxon>Bacteria</taxon>
        <taxon>Pseudomonadati</taxon>
        <taxon>Bacteroidota</taxon>
        <taxon>Flavobacteriia</taxon>
        <taxon>Flavobacteriales</taxon>
        <taxon>Weeksellaceae</taxon>
        <taxon>Chryseobacterium group</taxon>
        <taxon>Halpernia</taxon>
    </lineage>
</organism>
<dbReference type="Proteomes" id="UP000236738">
    <property type="component" value="Unassembled WGS sequence"/>
</dbReference>
<evidence type="ECO:0000256" key="1">
    <source>
        <dbReference type="SAM" id="Phobius"/>
    </source>
</evidence>
<dbReference type="OrthoDB" id="627992at2"/>
<feature type="transmembrane region" description="Helical" evidence="1">
    <location>
        <begin position="52"/>
        <end position="75"/>
    </location>
</feature>
<keyword evidence="1" id="KW-1133">Transmembrane helix</keyword>
<gene>
    <name evidence="2" type="ORF">SAMN05421847_1205</name>
</gene>
<dbReference type="RefSeq" id="WP_103913434.1">
    <property type="nucleotide sequence ID" value="NZ_FNUS01000002.1"/>
</dbReference>
<feature type="transmembrane region" description="Helical" evidence="1">
    <location>
        <begin position="132"/>
        <end position="150"/>
    </location>
</feature>
<dbReference type="EMBL" id="FNUS01000002">
    <property type="protein sequence ID" value="SEF98729.1"/>
    <property type="molecule type" value="Genomic_DNA"/>
</dbReference>
<dbReference type="InterPro" id="IPR025291">
    <property type="entry name" value="DUF4153"/>
</dbReference>
<reference evidence="3" key="1">
    <citation type="submission" date="2016-10" db="EMBL/GenBank/DDBJ databases">
        <authorList>
            <person name="Varghese N."/>
            <person name="Submissions S."/>
        </authorList>
    </citation>
    <scope>NUCLEOTIDE SEQUENCE [LARGE SCALE GENOMIC DNA]</scope>
    <source>
        <strain evidence="3">DSM 21580</strain>
    </source>
</reference>
<evidence type="ECO:0000313" key="2">
    <source>
        <dbReference type="EMBL" id="SEF98729.1"/>
    </source>
</evidence>